<feature type="domain" description="PhoU" evidence="9">
    <location>
        <begin position="21"/>
        <end position="107"/>
    </location>
</feature>
<dbReference type="GO" id="GO:0005737">
    <property type="term" value="C:cytoplasm"/>
    <property type="evidence" value="ECO:0007669"/>
    <property type="project" value="UniProtKB-SubCell"/>
</dbReference>
<dbReference type="EMBL" id="RGGN01000002">
    <property type="protein sequence ID" value="NCU62495.1"/>
    <property type="molecule type" value="Genomic_DNA"/>
</dbReference>
<dbReference type="GO" id="GO:0045936">
    <property type="term" value="P:negative regulation of phosphate metabolic process"/>
    <property type="evidence" value="ECO:0007669"/>
    <property type="project" value="InterPro"/>
</dbReference>
<dbReference type="InterPro" id="IPR026022">
    <property type="entry name" value="PhoU_dom"/>
</dbReference>
<comment type="function">
    <text evidence="7 8">Plays a role in the regulation of phosphate uptake.</text>
</comment>
<dbReference type="EMBL" id="RGOB01000003">
    <property type="protein sequence ID" value="NCU52740.1"/>
    <property type="molecule type" value="Genomic_DNA"/>
</dbReference>
<evidence type="ECO:0000313" key="10">
    <source>
        <dbReference type="EMBL" id="NBN87701.1"/>
    </source>
</evidence>
<keyword evidence="5 8" id="KW-0963">Cytoplasm</keyword>
<dbReference type="GO" id="GO:0030643">
    <property type="term" value="P:intracellular phosphate ion homeostasis"/>
    <property type="evidence" value="ECO:0007669"/>
    <property type="project" value="InterPro"/>
</dbReference>
<comment type="subunit">
    <text evidence="3 8">Homodimer.</text>
</comment>
<dbReference type="PIRSF" id="PIRSF003107">
    <property type="entry name" value="PhoU"/>
    <property type="match status" value="1"/>
</dbReference>
<dbReference type="GO" id="GO:0006817">
    <property type="term" value="P:phosphate ion transport"/>
    <property type="evidence" value="ECO:0007669"/>
    <property type="project" value="UniProtKB-KW"/>
</dbReference>
<evidence type="ECO:0000256" key="2">
    <source>
        <dbReference type="ARBA" id="ARBA00008107"/>
    </source>
</evidence>
<name>A0A845SD60_9PROT</name>
<evidence type="ECO:0000256" key="7">
    <source>
        <dbReference type="ARBA" id="ARBA00056181"/>
    </source>
</evidence>
<evidence type="ECO:0000256" key="4">
    <source>
        <dbReference type="ARBA" id="ARBA00022448"/>
    </source>
</evidence>
<organism evidence="13 14">
    <name type="scientific">Candidatus Fonsibacter lacus</name>
    <dbReference type="NCBI Taxonomy" id="2576439"/>
    <lineage>
        <taxon>Bacteria</taxon>
        <taxon>Pseudomonadati</taxon>
        <taxon>Pseudomonadota</taxon>
        <taxon>Alphaproteobacteria</taxon>
        <taxon>Candidatus Pelagibacterales</taxon>
        <taxon>Candidatus Pelagibacterales incertae sedis</taxon>
        <taxon>Candidatus Fonsibacter</taxon>
    </lineage>
</organism>
<dbReference type="Proteomes" id="UP000713222">
    <property type="component" value="Unassembled WGS sequence"/>
</dbReference>
<evidence type="ECO:0000313" key="14">
    <source>
        <dbReference type="Proteomes" id="UP000572953"/>
    </source>
</evidence>
<evidence type="ECO:0000256" key="5">
    <source>
        <dbReference type="ARBA" id="ARBA00022490"/>
    </source>
</evidence>
<dbReference type="Proteomes" id="UP000572953">
    <property type="component" value="Unassembled WGS sequence"/>
</dbReference>
<evidence type="ECO:0000256" key="3">
    <source>
        <dbReference type="ARBA" id="ARBA00011738"/>
    </source>
</evidence>
<dbReference type="FunFam" id="1.20.58.220:FF:000004">
    <property type="entry name" value="Phosphate-specific transport system accessory protein PhoU"/>
    <property type="match status" value="1"/>
</dbReference>
<dbReference type="EMBL" id="RGMI01000004">
    <property type="protein sequence ID" value="NCU50217.1"/>
    <property type="molecule type" value="Genomic_DNA"/>
</dbReference>
<comment type="caution">
    <text evidence="13">The sequence shown here is derived from an EMBL/GenBank/DDBJ whole genome shotgun (WGS) entry which is preliminary data.</text>
</comment>
<protein>
    <recommendedName>
        <fullName evidence="8">Phosphate-specific transport system accessory protein PhoU</fullName>
    </recommendedName>
</protein>
<dbReference type="PANTHER" id="PTHR42930">
    <property type="entry name" value="PHOSPHATE-SPECIFIC TRANSPORT SYSTEM ACCESSORY PROTEIN PHOU"/>
    <property type="match status" value="1"/>
</dbReference>
<reference evidence="13 14" key="1">
    <citation type="submission" date="2018-10" db="EMBL/GenBank/DDBJ databases">
        <title>Iterative Subtractive Binning of Freshwater Chronoseries Metagenomes Recovers Nearly Complete Genomes from over Four Hundred Novel Species.</title>
        <authorList>
            <person name="Rodriguez-R L.M."/>
            <person name="Tsementzi D."/>
            <person name="Luo C."/>
            <person name="Konstantinidis K.T."/>
        </authorList>
    </citation>
    <scope>NUCLEOTIDE SEQUENCE [LARGE SCALE GENOMIC DNA]</scope>
    <source>
        <strain evidence="13">WB7_2B_003</strain>
        <strain evidence="10">WB7_6_001</strain>
        <strain evidence="11">WB8_1A_003</strain>
        <strain evidence="12">WB8_2A_004</strain>
    </source>
</reference>
<evidence type="ECO:0000313" key="13">
    <source>
        <dbReference type="EMBL" id="NCU62495.1"/>
    </source>
</evidence>
<feature type="domain" description="PhoU" evidence="9">
    <location>
        <begin position="126"/>
        <end position="207"/>
    </location>
</feature>
<dbReference type="InterPro" id="IPR038078">
    <property type="entry name" value="PhoU-like_sf"/>
</dbReference>
<dbReference type="SUPFAM" id="SSF109755">
    <property type="entry name" value="PhoU-like"/>
    <property type="match status" value="1"/>
</dbReference>
<evidence type="ECO:0000313" key="12">
    <source>
        <dbReference type="EMBL" id="NCU52740.1"/>
    </source>
</evidence>
<accession>A0A845SD60</accession>
<proteinExistence type="inferred from homology"/>
<evidence type="ECO:0000313" key="11">
    <source>
        <dbReference type="EMBL" id="NCU50217.1"/>
    </source>
</evidence>
<comment type="subcellular location">
    <subcellularLocation>
        <location evidence="1 8">Cytoplasm</location>
    </subcellularLocation>
</comment>
<keyword evidence="6 8" id="KW-0592">Phosphate transport</keyword>
<dbReference type="PANTHER" id="PTHR42930:SF3">
    <property type="entry name" value="PHOSPHATE-SPECIFIC TRANSPORT SYSTEM ACCESSORY PROTEIN PHOU"/>
    <property type="match status" value="1"/>
</dbReference>
<dbReference type="Gene3D" id="1.20.58.220">
    <property type="entry name" value="Phosphate transport system protein phou homolog 2, domain 2"/>
    <property type="match status" value="1"/>
</dbReference>
<evidence type="ECO:0000256" key="6">
    <source>
        <dbReference type="ARBA" id="ARBA00022592"/>
    </source>
</evidence>
<dbReference type="AlphaFoldDB" id="A0A845SD60"/>
<evidence type="ECO:0000256" key="1">
    <source>
        <dbReference type="ARBA" id="ARBA00004496"/>
    </source>
</evidence>
<sequence>MTEHIVTSFEGQLQNLHNTVIKMGALAESQFSSSISALQKSDQDLVDKIIGKDERVDEFEKKIETQVIDLIALRQPLAIDLRETVSAMKISSELERIGDLSKNIAKRSRILKLTLDPKITTDIKNSAEFVQKNLKLTMDAYAKRSAESALEVWGKDKEIDDSINLLMEELLKFMKLNKKNLEDGTHLLFIAKNIERIGDHATNIAEHIYFLIKGTQIKGQRPKGQDSIVSGK</sequence>
<gene>
    <name evidence="13" type="primary">phoU</name>
    <name evidence="10" type="ORF">EBV32_01225</name>
    <name evidence="13" type="ORF">EBV78_00125</name>
    <name evidence="11" type="ORF">EBX29_00315</name>
    <name evidence="12" type="ORF">EBX74_00280</name>
</gene>
<comment type="similarity">
    <text evidence="2 8">Belongs to the PhoU family.</text>
</comment>
<dbReference type="InterPro" id="IPR028366">
    <property type="entry name" value="PhoU"/>
</dbReference>
<evidence type="ECO:0000256" key="8">
    <source>
        <dbReference type="PIRNR" id="PIRNR003107"/>
    </source>
</evidence>
<dbReference type="NCBIfam" id="TIGR02135">
    <property type="entry name" value="phoU_full"/>
    <property type="match status" value="1"/>
</dbReference>
<dbReference type="EMBL" id="RGET01000009">
    <property type="protein sequence ID" value="NBN87701.1"/>
    <property type="molecule type" value="Genomic_DNA"/>
</dbReference>
<keyword evidence="4 8" id="KW-0813">Transport</keyword>
<evidence type="ECO:0000259" key="9">
    <source>
        <dbReference type="Pfam" id="PF01895"/>
    </source>
</evidence>
<dbReference type="Proteomes" id="UP000699985">
    <property type="component" value="Unassembled WGS sequence"/>
</dbReference>
<dbReference type="Pfam" id="PF01895">
    <property type="entry name" value="PhoU"/>
    <property type="match status" value="2"/>
</dbReference>
<dbReference type="Proteomes" id="UP000747791">
    <property type="component" value="Unassembled WGS sequence"/>
</dbReference>